<feature type="domain" description="Protein kinase" evidence="9">
    <location>
        <begin position="1"/>
        <end position="283"/>
    </location>
</feature>
<reference evidence="10" key="2">
    <citation type="submission" date="2025-09" db="UniProtKB">
        <authorList>
            <consortium name="Ensembl"/>
        </authorList>
    </citation>
    <scope>IDENTIFICATION</scope>
</reference>
<evidence type="ECO:0000256" key="4">
    <source>
        <dbReference type="ARBA" id="ARBA00022860"/>
    </source>
</evidence>
<dbReference type="GO" id="GO:0045202">
    <property type="term" value="C:synapse"/>
    <property type="evidence" value="ECO:0007669"/>
    <property type="project" value="UniProtKB-ARBA"/>
</dbReference>
<dbReference type="InterPro" id="IPR011009">
    <property type="entry name" value="Kinase-like_dom_sf"/>
</dbReference>
<dbReference type="GO" id="GO:0030659">
    <property type="term" value="C:cytoplasmic vesicle membrane"/>
    <property type="evidence" value="ECO:0007669"/>
    <property type="project" value="UniProtKB-SubCell"/>
</dbReference>
<comment type="similarity">
    <text evidence="3">Belongs to the protein kinase superfamily. CAMK Ser/Thr protein kinase family.</text>
</comment>
<keyword evidence="6" id="KW-0968">Cytoplasmic vesicle</keyword>
<comment type="subunit">
    <text evidence="7">Interacts with calmodulin, in the presence of calcium.</text>
</comment>
<name>A0A670Z4Y1_PSETE</name>
<evidence type="ECO:0000256" key="5">
    <source>
        <dbReference type="ARBA" id="ARBA00023136"/>
    </source>
</evidence>
<dbReference type="AlphaFoldDB" id="A0A670Z4Y1"/>
<evidence type="ECO:0000256" key="1">
    <source>
        <dbReference type="ARBA" id="ARBA00001913"/>
    </source>
</evidence>
<evidence type="ECO:0000256" key="6">
    <source>
        <dbReference type="ARBA" id="ARBA00023329"/>
    </source>
</evidence>
<sequence length="463" mass="53580">MPFGCIGLRDEKNYNSLSDITDKYEIGQLKEFCEICVARERQTDRLYICKKFLKKDGRKVRRAAKNEIFILKMVNHPNILQLIDTFETRKEFYIIQELATGGDVFDWILDQGYYTEKDASNVVRQVLEALAYLHNLHIVHRNLKLENLMYYNQNNRSKVVLRDFYLSRFENGAITEPCGTPEYLAPEVVARQRYGRAVDCWAVGVIMFILLSGNPPFYDDTDDENSDSHNRRIFRKILAGEYDFDSPYWDDISVSAKKLVSRLMEVDQDQRITAQEALGHIWISGNVASEKNLKEGVCAQIEKNFAKAKWRVSHWNKSILCLKSLPVLHSRTSIVWYLDEEPKRAAVQMLISCHFLILLFLLQKAIRVTTFMQRLRATDVSGRLPVTPRTSMSVAHEVTIETPRLAEHLETPCSLEEQETAWGSFTVVLSISLFLPIGQELLGLMDRRLDIRANQPHQVMYCI</sequence>
<keyword evidence="5" id="KW-0472">Membrane</keyword>
<dbReference type="Gene3D" id="3.30.200.20">
    <property type="entry name" value="Phosphorylase Kinase, domain 1"/>
    <property type="match status" value="1"/>
</dbReference>
<evidence type="ECO:0000313" key="11">
    <source>
        <dbReference type="Proteomes" id="UP000472273"/>
    </source>
</evidence>
<dbReference type="FunFam" id="1.10.510.10:FF:000188">
    <property type="entry name" value="CaM kinase-like vesicle-associated, like"/>
    <property type="match status" value="1"/>
</dbReference>
<comment type="subcellular location">
    <subcellularLocation>
        <location evidence="2">Cytoplasmic vesicle membrane</location>
        <topology evidence="2">Peripheral membrane protein</topology>
    </subcellularLocation>
</comment>
<dbReference type="GO" id="GO:0005524">
    <property type="term" value="F:ATP binding"/>
    <property type="evidence" value="ECO:0007669"/>
    <property type="project" value="InterPro"/>
</dbReference>
<evidence type="ECO:0000259" key="9">
    <source>
        <dbReference type="PROSITE" id="PS50011"/>
    </source>
</evidence>
<dbReference type="GO" id="GO:0004672">
    <property type="term" value="F:protein kinase activity"/>
    <property type="evidence" value="ECO:0007669"/>
    <property type="project" value="InterPro"/>
</dbReference>
<protein>
    <recommendedName>
        <fullName evidence="8">CaM kinase-like vesicle-associated protein</fullName>
    </recommendedName>
</protein>
<dbReference type="Pfam" id="PF00069">
    <property type="entry name" value="Pkinase"/>
    <property type="match status" value="1"/>
</dbReference>
<dbReference type="InterPro" id="IPR000719">
    <property type="entry name" value="Prot_kinase_dom"/>
</dbReference>
<reference evidence="10" key="1">
    <citation type="submission" date="2025-08" db="UniProtKB">
        <authorList>
            <consortium name="Ensembl"/>
        </authorList>
    </citation>
    <scope>IDENTIFICATION</scope>
</reference>
<dbReference type="Ensembl" id="ENSPTXT00000017371.1">
    <property type="protein sequence ID" value="ENSPTXP00000016853.1"/>
    <property type="gene ID" value="ENSPTXG00000011624.1"/>
</dbReference>
<dbReference type="PROSITE" id="PS50011">
    <property type="entry name" value="PROTEIN_KINASE_DOM"/>
    <property type="match status" value="1"/>
</dbReference>
<dbReference type="GeneTree" id="ENSGT00940000165541"/>
<evidence type="ECO:0000313" key="10">
    <source>
        <dbReference type="Ensembl" id="ENSPTXP00000016853.1"/>
    </source>
</evidence>
<dbReference type="Gene3D" id="1.10.510.10">
    <property type="entry name" value="Transferase(Phosphotransferase) domain 1"/>
    <property type="match status" value="1"/>
</dbReference>
<dbReference type="SUPFAM" id="SSF56112">
    <property type="entry name" value="Protein kinase-like (PK-like)"/>
    <property type="match status" value="1"/>
</dbReference>
<organism evidence="10 11">
    <name type="scientific">Pseudonaja textilis</name>
    <name type="common">Eastern brown snake</name>
    <dbReference type="NCBI Taxonomy" id="8673"/>
    <lineage>
        <taxon>Eukaryota</taxon>
        <taxon>Metazoa</taxon>
        <taxon>Chordata</taxon>
        <taxon>Craniata</taxon>
        <taxon>Vertebrata</taxon>
        <taxon>Euteleostomi</taxon>
        <taxon>Lepidosauria</taxon>
        <taxon>Squamata</taxon>
        <taxon>Bifurcata</taxon>
        <taxon>Unidentata</taxon>
        <taxon>Episquamata</taxon>
        <taxon>Toxicofera</taxon>
        <taxon>Serpentes</taxon>
        <taxon>Colubroidea</taxon>
        <taxon>Elapidae</taxon>
        <taxon>Hydrophiinae</taxon>
        <taxon>Pseudonaja</taxon>
    </lineage>
</organism>
<proteinExistence type="inferred from homology"/>
<keyword evidence="11" id="KW-1185">Reference proteome</keyword>
<dbReference type="FunFam" id="3.30.200.20:FF:000155">
    <property type="entry name" value="CaM kinase-like vesicle-associated, like"/>
    <property type="match status" value="1"/>
</dbReference>
<comment type="cofactor">
    <cofactor evidence="1">
        <name>Ca(2+)</name>
        <dbReference type="ChEBI" id="CHEBI:29108"/>
    </cofactor>
</comment>
<evidence type="ECO:0000256" key="7">
    <source>
        <dbReference type="ARBA" id="ARBA00038588"/>
    </source>
</evidence>
<evidence type="ECO:0000256" key="3">
    <source>
        <dbReference type="ARBA" id="ARBA00006692"/>
    </source>
</evidence>
<dbReference type="PANTHER" id="PTHR24347">
    <property type="entry name" value="SERINE/THREONINE-PROTEIN KINASE"/>
    <property type="match status" value="1"/>
</dbReference>
<dbReference type="OMA" id="CISGRNE"/>
<dbReference type="Proteomes" id="UP000472273">
    <property type="component" value="Unplaced"/>
</dbReference>
<evidence type="ECO:0000256" key="8">
    <source>
        <dbReference type="ARBA" id="ARBA00039200"/>
    </source>
</evidence>
<accession>A0A670Z4Y1</accession>
<gene>
    <name evidence="10" type="primary">LOC113443291</name>
</gene>
<evidence type="ECO:0000256" key="2">
    <source>
        <dbReference type="ARBA" id="ARBA00004284"/>
    </source>
</evidence>
<dbReference type="GO" id="GO:0005516">
    <property type="term" value="F:calmodulin binding"/>
    <property type="evidence" value="ECO:0007669"/>
    <property type="project" value="UniProtKB-KW"/>
</dbReference>
<keyword evidence="4" id="KW-0112">Calmodulin-binding</keyword>